<dbReference type="GO" id="GO:0005774">
    <property type="term" value="C:vacuolar membrane"/>
    <property type="evidence" value="ECO:0007669"/>
    <property type="project" value="TreeGrafter"/>
</dbReference>
<feature type="transmembrane region" description="Helical" evidence="6">
    <location>
        <begin position="359"/>
        <end position="380"/>
    </location>
</feature>
<name>A0AAV3RKH4_LITER</name>
<keyword evidence="4 6" id="KW-1133">Transmembrane helix</keyword>
<feature type="transmembrane region" description="Helical" evidence="6">
    <location>
        <begin position="392"/>
        <end position="413"/>
    </location>
</feature>
<feature type="transmembrane region" description="Helical" evidence="6">
    <location>
        <begin position="333"/>
        <end position="353"/>
    </location>
</feature>
<dbReference type="PANTHER" id="PTHR22950">
    <property type="entry name" value="AMINO ACID TRANSPORTER"/>
    <property type="match status" value="1"/>
</dbReference>
<feature type="transmembrane region" description="Helical" evidence="6">
    <location>
        <begin position="55"/>
        <end position="75"/>
    </location>
</feature>
<dbReference type="PANTHER" id="PTHR22950:SF698">
    <property type="entry name" value="AMINO ACID TRANSPORTER TRANSMEMBRANE DOMAIN-CONTAINING PROTEIN"/>
    <property type="match status" value="1"/>
</dbReference>
<feature type="transmembrane region" description="Helical" evidence="6">
    <location>
        <begin position="30"/>
        <end position="49"/>
    </location>
</feature>
<dbReference type="Pfam" id="PF01490">
    <property type="entry name" value="Aa_trans"/>
    <property type="match status" value="1"/>
</dbReference>
<evidence type="ECO:0000313" key="9">
    <source>
        <dbReference type="Proteomes" id="UP001454036"/>
    </source>
</evidence>
<keyword evidence="3" id="KW-0029">Amino-acid transport</keyword>
<dbReference type="Proteomes" id="UP001454036">
    <property type="component" value="Unassembled WGS sequence"/>
</dbReference>
<organism evidence="8 9">
    <name type="scientific">Lithospermum erythrorhizon</name>
    <name type="common">Purple gromwell</name>
    <name type="synonym">Lithospermum officinale var. erythrorhizon</name>
    <dbReference type="NCBI Taxonomy" id="34254"/>
    <lineage>
        <taxon>Eukaryota</taxon>
        <taxon>Viridiplantae</taxon>
        <taxon>Streptophyta</taxon>
        <taxon>Embryophyta</taxon>
        <taxon>Tracheophyta</taxon>
        <taxon>Spermatophyta</taxon>
        <taxon>Magnoliopsida</taxon>
        <taxon>eudicotyledons</taxon>
        <taxon>Gunneridae</taxon>
        <taxon>Pentapetalae</taxon>
        <taxon>asterids</taxon>
        <taxon>lamiids</taxon>
        <taxon>Boraginales</taxon>
        <taxon>Boraginaceae</taxon>
        <taxon>Boraginoideae</taxon>
        <taxon>Lithospermeae</taxon>
        <taxon>Lithospermum</taxon>
    </lineage>
</organism>
<feature type="transmembrane region" description="Helical" evidence="6">
    <location>
        <begin position="134"/>
        <end position="156"/>
    </location>
</feature>
<dbReference type="GO" id="GO:0015179">
    <property type="term" value="F:L-amino acid transmembrane transporter activity"/>
    <property type="evidence" value="ECO:0007669"/>
    <property type="project" value="TreeGrafter"/>
</dbReference>
<gene>
    <name evidence="8" type="ORF">LIER_29357</name>
</gene>
<evidence type="ECO:0000256" key="4">
    <source>
        <dbReference type="ARBA" id="ARBA00022989"/>
    </source>
</evidence>
<evidence type="ECO:0000313" key="8">
    <source>
        <dbReference type="EMBL" id="GAA0176349.1"/>
    </source>
</evidence>
<evidence type="ECO:0000256" key="3">
    <source>
        <dbReference type="ARBA" id="ARBA00022970"/>
    </source>
</evidence>
<dbReference type="InterPro" id="IPR013057">
    <property type="entry name" value="AA_transpt_TM"/>
</dbReference>
<reference evidence="8 9" key="1">
    <citation type="submission" date="2024-01" db="EMBL/GenBank/DDBJ databases">
        <title>The complete chloroplast genome sequence of Lithospermum erythrorhizon: insights into the phylogenetic relationship among Boraginaceae species and the maternal lineages of purple gromwells.</title>
        <authorList>
            <person name="Okada T."/>
            <person name="Watanabe K."/>
        </authorList>
    </citation>
    <scope>NUCLEOTIDE SEQUENCE [LARGE SCALE GENOMIC DNA]</scope>
</reference>
<comment type="subcellular location">
    <subcellularLocation>
        <location evidence="1">Membrane</location>
        <topology evidence="1">Multi-pass membrane protein</topology>
    </subcellularLocation>
</comment>
<accession>A0AAV3RKH4</accession>
<evidence type="ECO:0000256" key="5">
    <source>
        <dbReference type="ARBA" id="ARBA00023136"/>
    </source>
</evidence>
<evidence type="ECO:0000256" key="1">
    <source>
        <dbReference type="ARBA" id="ARBA00004141"/>
    </source>
</evidence>
<keyword evidence="5 6" id="KW-0472">Membrane</keyword>
<sequence length="420" mass="46139">MEMEMEMEKLPFYSSEIQSNERKGANKIQTCYNVMGAFIGVALLTLPYALAKGGWLSLSFLLLIAAMSLYTGILLKRCMQRYTQAKSYEDIVGYAFGKKGMIISCILANLEIYLISTSLLVVEGETLHKLYPHFHIKLFGLIFRGKQLFIIATALIISPTMFLNNMGFVSYVTAIGLCASVSIPVSLLGVGFSVADRGSTFYQQQGRLLSIGGIPTSISLFLACFGGHAIVPSTFVCMKAKDEYTKVLIISFIINTVIYMATAITGYVMYGNPTMLEITVNLPSRNISSKVATCASLIIPISKYALCITPIANAIDNILPLKNKINRPTHVGYLIRTLLLTSTTIMACVFPYFEFLMASIGSVTVAGISLLVPCCCYLRIYGPHHDKMVELIFIAGIIVFSIVTGFVGTYFSIHNLIKTM</sequence>
<proteinExistence type="predicted"/>
<evidence type="ECO:0000259" key="7">
    <source>
        <dbReference type="Pfam" id="PF01490"/>
    </source>
</evidence>
<keyword evidence="2 6" id="KW-0812">Transmembrane</keyword>
<protein>
    <recommendedName>
        <fullName evidence="7">Amino acid transporter transmembrane domain-containing protein</fullName>
    </recommendedName>
</protein>
<feature type="domain" description="Amino acid transporter transmembrane" evidence="7">
    <location>
        <begin position="28"/>
        <end position="413"/>
    </location>
</feature>
<feature type="transmembrane region" description="Helical" evidence="6">
    <location>
        <begin position="290"/>
        <end position="312"/>
    </location>
</feature>
<dbReference type="AlphaFoldDB" id="A0AAV3RKH4"/>
<evidence type="ECO:0000256" key="6">
    <source>
        <dbReference type="SAM" id="Phobius"/>
    </source>
</evidence>
<feature type="transmembrane region" description="Helical" evidence="6">
    <location>
        <begin position="168"/>
        <end position="194"/>
    </location>
</feature>
<feature type="transmembrane region" description="Helical" evidence="6">
    <location>
        <begin position="214"/>
        <end position="235"/>
    </location>
</feature>
<feature type="transmembrane region" description="Helical" evidence="6">
    <location>
        <begin position="247"/>
        <end position="270"/>
    </location>
</feature>
<keyword evidence="9" id="KW-1185">Reference proteome</keyword>
<comment type="caution">
    <text evidence="8">The sequence shown here is derived from an EMBL/GenBank/DDBJ whole genome shotgun (WGS) entry which is preliminary data.</text>
</comment>
<evidence type="ECO:0000256" key="2">
    <source>
        <dbReference type="ARBA" id="ARBA00022692"/>
    </source>
</evidence>
<keyword evidence="3" id="KW-0813">Transport</keyword>
<dbReference type="EMBL" id="BAABME010010085">
    <property type="protein sequence ID" value="GAA0176349.1"/>
    <property type="molecule type" value="Genomic_DNA"/>
</dbReference>